<dbReference type="GO" id="GO:0008270">
    <property type="term" value="F:zinc ion binding"/>
    <property type="evidence" value="ECO:0007669"/>
    <property type="project" value="UniProtKB-KW"/>
</dbReference>
<proteinExistence type="predicted"/>
<organism evidence="13 14">
    <name type="scientific">Dibothriocephalus latus</name>
    <name type="common">Fish tapeworm</name>
    <name type="synonym">Diphyllobothrium latum</name>
    <dbReference type="NCBI Taxonomy" id="60516"/>
    <lineage>
        <taxon>Eukaryota</taxon>
        <taxon>Metazoa</taxon>
        <taxon>Spiralia</taxon>
        <taxon>Lophotrochozoa</taxon>
        <taxon>Platyhelminthes</taxon>
        <taxon>Cestoda</taxon>
        <taxon>Eucestoda</taxon>
        <taxon>Diphyllobothriidea</taxon>
        <taxon>Diphyllobothriidae</taxon>
        <taxon>Dibothriocephalus</taxon>
    </lineage>
</organism>
<keyword evidence="5 10" id="KW-0863">Zinc-finger</keyword>
<evidence type="ECO:0000313" key="13">
    <source>
        <dbReference type="EMBL" id="VDN14843.1"/>
    </source>
</evidence>
<evidence type="ECO:0000256" key="7">
    <source>
        <dbReference type="ARBA" id="ARBA00023204"/>
    </source>
</evidence>
<evidence type="ECO:0000313" key="14">
    <source>
        <dbReference type="Proteomes" id="UP000281553"/>
    </source>
</evidence>
<evidence type="ECO:0000256" key="5">
    <source>
        <dbReference type="ARBA" id="ARBA00022771"/>
    </source>
</evidence>
<dbReference type="OrthoDB" id="6105938at2759"/>
<dbReference type="PROSITE" id="PS50089">
    <property type="entry name" value="ZF_RING_2"/>
    <property type="match status" value="1"/>
</dbReference>
<gene>
    <name evidence="13" type="ORF">DILT_LOCUS10674</name>
</gene>
<dbReference type="PROSITE" id="PS00518">
    <property type="entry name" value="ZF_RING_1"/>
    <property type="match status" value="1"/>
</dbReference>
<dbReference type="GO" id="GO:0045944">
    <property type="term" value="P:positive regulation of transcription by RNA polymerase II"/>
    <property type="evidence" value="ECO:0007669"/>
    <property type="project" value="TreeGrafter"/>
</dbReference>
<dbReference type="Proteomes" id="UP000281553">
    <property type="component" value="Unassembled WGS sequence"/>
</dbReference>
<dbReference type="GO" id="GO:0000724">
    <property type="term" value="P:double-strand break repair via homologous recombination"/>
    <property type="evidence" value="ECO:0007669"/>
    <property type="project" value="TreeGrafter"/>
</dbReference>
<keyword evidence="14" id="KW-1185">Reference proteome</keyword>
<feature type="region of interest" description="Disordered" evidence="11">
    <location>
        <begin position="593"/>
        <end position="631"/>
    </location>
</feature>
<feature type="compositionally biased region" description="Basic and acidic residues" evidence="11">
    <location>
        <begin position="293"/>
        <end position="302"/>
    </location>
</feature>
<name>A0A3P7LV04_DIBLA</name>
<evidence type="ECO:0000256" key="8">
    <source>
        <dbReference type="ARBA" id="ARBA00023242"/>
    </source>
</evidence>
<keyword evidence="9" id="KW-0131">Cell cycle</keyword>
<evidence type="ECO:0000256" key="3">
    <source>
        <dbReference type="ARBA" id="ARBA00022737"/>
    </source>
</evidence>
<evidence type="ECO:0000256" key="9">
    <source>
        <dbReference type="ARBA" id="ARBA00023306"/>
    </source>
</evidence>
<evidence type="ECO:0000259" key="12">
    <source>
        <dbReference type="PROSITE" id="PS50089"/>
    </source>
</evidence>
<dbReference type="PANTHER" id="PTHR13763">
    <property type="entry name" value="BREAST CANCER TYPE 1 SUSCEPTIBILITY PROTEIN BRCA1"/>
    <property type="match status" value="1"/>
</dbReference>
<feature type="non-terminal residue" evidence="13">
    <location>
        <position position="631"/>
    </location>
</feature>
<dbReference type="GO" id="GO:0004842">
    <property type="term" value="F:ubiquitin-protein transferase activity"/>
    <property type="evidence" value="ECO:0007669"/>
    <property type="project" value="TreeGrafter"/>
</dbReference>
<keyword evidence="4" id="KW-0227">DNA damage</keyword>
<dbReference type="InterPro" id="IPR017907">
    <property type="entry name" value="Znf_RING_CS"/>
</dbReference>
<dbReference type="InterPro" id="IPR013083">
    <property type="entry name" value="Znf_RING/FYVE/PHD"/>
</dbReference>
<dbReference type="EMBL" id="UYRU01060560">
    <property type="protein sequence ID" value="VDN14843.1"/>
    <property type="molecule type" value="Genomic_DNA"/>
</dbReference>
<feature type="compositionally biased region" description="Polar residues" evidence="11">
    <location>
        <begin position="593"/>
        <end position="603"/>
    </location>
</feature>
<feature type="compositionally biased region" description="Polar residues" evidence="11">
    <location>
        <begin position="279"/>
        <end position="292"/>
    </location>
</feature>
<dbReference type="PANTHER" id="PTHR13763:SF0">
    <property type="entry name" value="BREAST CANCER TYPE 1 SUSCEPTIBILITY PROTEIN"/>
    <property type="match status" value="1"/>
</dbReference>
<evidence type="ECO:0000256" key="1">
    <source>
        <dbReference type="ARBA" id="ARBA00004123"/>
    </source>
</evidence>
<evidence type="ECO:0000256" key="4">
    <source>
        <dbReference type="ARBA" id="ARBA00022763"/>
    </source>
</evidence>
<comment type="subcellular location">
    <subcellularLocation>
        <location evidence="1">Nucleus</location>
    </subcellularLocation>
</comment>
<dbReference type="SUPFAM" id="SSF57850">
    <property type="entry name" value="RING/U-box"/>
    <property type="match status" value="1"/>
</dbReference>
<protein>
    <recommendedName>
        <fullName evidence="12">RING-type domain-containing protein</fullName>
    </recommendedName>
</protein>
<dbReference type="AlphaFoldDB" id="A0A3P7LV04"/>
<keyword evidence="8" id="KW-0539">Nucleus</keyword>
<dbReference type="InterPro" id="IPR018957">
    <property type="entry name" value="Znf_C3HC4_RING-type"/>
</dbReference>
<dbReference type="GO" id="GO:0070531">
    <property type="term" value="C:BRCA1-A complex"/>
    <property type="evidence" value="ECO:0007669"/>
    <property type="project" value="TreeGrafter"/>
</dbReference>
<feature type="domain" description="RING-type" evidence="12">
    <location>
        <begin position="18"/>
        <end position="58"/>
    </location>
</feature>
<evidence type="ECO:0000256" key="6">
    <source>
        <dbReference type="ARBA" id="ARBA00022833"/>
    </source>
</evidence>
<keyword evidence="2" id="KW-0479">Metal-binding</keyword>
<evidence type="ECO:0000256" key="11">
    <source>
        <dbReference type="SAM" id="MobiDB-lite"/>
    </source>
</evidence>
<accession>A0A3P7LV04</accession>
<feature type="region of interest" description="Disordered" evidence="11">
    <location>
        <begin position="222"/>
        <end position="255"/>
    </location>
</feature>
<dbReference type="InterPro" id="IPR031099">
    <property type="entry name" value="BRCA1-associated"/>
</dbReference>
<evidence type="ECO:0000256" key="10">
    <source>
        <dbReference type="PROSITE-ProRule" id="PRU00175"/>
    </source>
</evidence>
<feature type="region of interest" description="Disordered" evidence="11">
    <location>
        <begin position="279"/>
        <end position="312"/>
    </location>
</feature>
<keyword evidence="6" id="KW-0862">Zinc</keyword>
<dbReference type="InterPro" id="IPR001841">
    <property type="entry name" value="Znf_RING"/>
</dbReference>
<dbReference type="GO" id="GO:0031436">
    <property type="term" value="C:BRCA1-BARD1 complex"/>
    <property type="evidence" value="ECO:0007669"/>
    <property type="project" value="TreeGrafter"/>
</dbReference>
<dbReference type="Pfam" id="PF00097">
    <property type="entry name" value="zf-C3HC4"/>
    <property type="match status" value="1"/>
</dbReference>
<feature type="region of interest" description="Disordered" evidence="11">
    <location>
        <begin position="327"/>
        <end position="374"/>
    </location>
</feature>
<keyword evidence="3" id="KW-0677">Repeat</keyword>
<keyword evidence="7" id="KW-0234">DNA repair</keyword>
<dbReference type="SMART" id="SM00184">
    <property type="entry name" value="RING"/>
    <property type="match status" value="1"/>
</dbReference>
<evidence type="ECO:0000256" key="2">
    <source>
        <dbReference type="ARBA" id="ARBA00022723"/>
    </source>
</evidence>
<sequence length="631" mass="70161">MLSELQQCLTLLKQALHCPICLDDLKSPVITPCAHIFCSFCITKHISSKRTVKCPLCNKQVTKRALKAADKFKEIAAVTEEIFINFANESSMAFVPVVKIGSLHLSQEMSQVPSEVVEQKTDKLFRQPPARPRRNSTLLKRNARGPTQTGNRLVVSLGTSARVHKHKLLMNSRPIPAKMDEFIEATQPMYGEVEPTENDVAATQPMQQNEVDLFAFTQSSPKAANEDTITEFPVPSPTRSPREDSSRETVGQVARPRCGAAMQRINSEVISLPSTTTFALRKNGNSSRNFASRHSDTAEKMRPLTKRGSKLSLSSLGSIKRKSFLRGWPSRKRRSTPDSSESSIPPLRERILSPSPVAPEGTVKTTPRRRHRKTNEFYSPWLKNRLHFLKKYKFNASGRVSTSDAKDSLSSRASFSKQFSPGWSRIRHLNSDLNRRSKAQLLIRSTKEKFVRASMVRRFGSASRSCLSKSSPRRDSVQVVASGPVCRFSIPLNRLRPVEMPSTRPDTFVYCECGREVPAVSVVEAPMKTVVEKCTQTTIPSPPPVVHDKAVYWPGLAGVDSQATPYSQETSILTIQPSVIPQTWSVNTMSAYSLKSSGTTEQSEPADDKSPEQSEPPPSAQDVAEPRKTSQ</sequence>
<reference evidence="13 14" key="1">
    <citation type="submission" date="2018-11" db="EMBL/GenBank/DDBJ databases">
        <authorList>
            <consortium name="Pathogen Informatics"/>
        </authorList>
    </citation>
    <scope>NUCLEOTIDE SEQUENCE [LARGE SCALE GENOMIC DNA]</scope>
</reference>
<dbReference type="Gene3D" id="3.30.40.10">
    <property type="entry name" value="Zinc/RING finger domain, C3HC4 (zinc finger)"/>
    <property type="match status" value="1"/>
</dbReference>